<evidence type="ECO:0000256" key="2">
    <source>
        <dbReference type="ARBA" id="ARBA00023155"/>
    </source>
</evidence>
<keyword evidence="1 6" id="KW-0238">DNA-binding</keyword>
<name>J7Q1Z4_BOTSH</name>
<evidence type="ECO:0000313" key="6">
    <source>
        <dbReference type="EMBL" id="CCG27802.1"/>
    </source>
</evidence>
<reference evidence="6" key="1">
    <citation type="journal article" date="2013" name="Dev. Dyn.">
        <title>Evolutionary conservation of the placodal transcriptional network during sexual and asexual development in chordates.</title>
        <authorList>
            <person name="Gasparini F."/>
            <person name="Degasperi V."/>
            <person name="Shimeld S.M."/>
            <person name="Burighel P."/>
            <person name="Manni L."/>
        </authorList>
    </citation>
    <scope>NUCLEOTIDE SEQUENCE</scope>
    <source>
        <tissue evidence="6">Whole organism</tissue>
    </source>
</reference>
<dbReference type="PANTHER" id="PTHR10390">
    <property type="entry name" value="HOMEOBOX PROTEIN SIX"/>
    <property type="match status" value="1"/>
</dbReference>
<evidence type="ECO:0000256" key="1">
    <source>
        <dbReference type="ARBA" id="ARBA00023125"/>
    </source>
</evidence>
<dbReference type="GO" id="GO:0005634">
    <property type="term" value="C:nucleus"/>
    <property type="evidence" value="ECO:0007669"/>
    <property type="project" value="TreeGrafter"/>
</dbReference>
<dbReference type="GO" id="GO:0005667">
    <property type="term" value="C:transcription regulator complex"/>
    <property type="evidence" value="ECO:0007669"/>
    <property type="project" value="TreeGrafter"/>
</dbReference>
<feature type="domain" description="Homeobox protein SIX1 N-terminal SD" evidence="5">
    <location>
        <begin position="85"/>
        <end position="158"/>
    </location>
</feature>
<dbReference type="AlphaFoldDB" id="J7Q1Z4"/>
<feature type="non-terminal residue" evidence="6">
    <location>
        <position position="162"/>
    </location>
</feature>
<feature type="region of interest" description="Disordered" evidence="4">
    <location>
        <begin position="1"/>
        <end position="32"/>
    </location>
</feature>
<keyword evidence="3" id="KW-0539">Nucleus</keyword>
<sequence>MTMRLYPGVDIEESDDVTEYPGSPTSVVSSEESSQSFPSFVKPIAFPAPDIVSSLQRLRAMIATLHSNAMRSPAILPFPMPPLGTNQIATVCDTLVASHDIERLSRFLWSLPATPQITEALHSNDSLLRARAIVAYHHGNYREVYNILQHHSFRDTSWHHTL</sequence>
<dbReference type="PANTHER" id="PTHR10390:SF44">
    <property type="entry name" value="SIX HOMEOBOX 4"/>
    <property type="match status" value="1"/>
</dbReference>
<protein>
    <submittedName>
        <fullName evidence="6">Sine oculis homeobox homolog 3/6 protein</fullName>
    </submittedName>
</protein>
<evidence type="ECO:0000259" key="5">
    <source>
        <dbReference type="Pfam" id="PF16878"/>
    </source>
</evidence>
<accession>J7Q1Z4</accession>
<dbReference type="InterPro" id="IPR031701">
    <property type="entry name" value="SIX1_SD"/>
</dbReference>
<dbReference type="Pfam" id="PF16878">
    <property type="entry name" value="SIX1_SD"/>
    <property type="match status" value="1"/>
</dbReference>
<keyword evidence="2 6" id="KW-0371">Homeobox</keyword>
<gene>
    <name evidence="6" type="primary">6</name>
    <name evidence="6" type="synonym">six3</name>
</gene>
<organism evidence="6">
    <name type="scientific">Botryllus schlosseri</name>
    <name type="common">Golden star tunicate</name>
    <name type="synonym">Alcyonium schlosseri</name>
    <dbReference type="NCBI Taxonomy" id="30301"/>
    <lineage>
        <taxon>Eukaryota</taxon>
        <taxon>Metazoa</taxon>
        <taxon>Chordata</taxon>
        <taxon>Tunicata</taxon>
        <taxon>Ascidiacea</taxon>
        <taxon>Stolidobranchia</taxon>
        <taxon>Styelidae</taxon>
        <taxon>Botryllus</taxon>
    </lineage>
</organism>
<evidence type="ECO:0000256" key="4">
    <source>
        <dbReference type="SAM" id="MobiDB-lite"/>
    </source>
</evidence>
<proteinExistence type="evidence at transcript level"/>
<feature type="compositionally biased region" description="Low complexity" evidence="4">
    <location>
        <begin position="23"/>
        <end position="32"/>
    </location>
</feature>
<dbReference type="EMBL" id="HE681852">
    <property type="protein sequence ID" value="CCG27802.1"/>
    <property type="molecule type" value="mRNA"/>
</dbReference>
<evidence type="ECO:0000256" key="3">
    <source>
        <dbReference type="ARBA" id="ARBA00023242"/>
    </source>
</evidence>
<dbReference type="GO" id="GO:0000978">
    <property type="term" value="F:RNA polymerase II cis-regulatory region sequence-specific DNA binding"/>
    <property type="evidence" value="ECO:0007669"/>
    <property type="project" value="TreeGrafter"/>
</dbReference>
<dbReference type="GO" id="GO:0000981">
    <property type="term" value="F:DNA-binding transcription factor activity, RNA polymerase II-specific"/>
    <property type="evidence" value="ECO:0007669"/>
    <property type="project" value="TreeGrafter"/>
</dbReference>